<keyword evidence="7 15" id="KW-0378">Hydrolase</keyword>
<feature type="domain" description="FPG-type" evidence="16">
    <location>
        <begin position="237"/>
        <end position="271"/>
    </location>
</feature>
<evidence type="ECO:0000313" key="19">
    <source>
        <dbReference type="Proteomes" id="UP000177103"/>
    </source>
</evidence>
<dbReference type="GO" id="GO:0006284">
    <property type="term" value="P:base-excision repair"/>
    <property type="evidence" value="ECO:0007669"/>
    <property type="project" value="InterPro"/>
</dbReference>
<proteinExistence type="inferred from homology"/>
<feature type="active site" description="Proton donor; for delta-elimination activity" evidence="15">
    <location>
        <position position="261"/>
    </location>
</feature>
<evidence type="ECO:0000259" key="16">
    <source>
        <dbReference type="PROSITE" id="PS51066"/>
    </source>
</evidence>
<name>A0A1G1W6S1_9BACT</name>
<feature type="active site" description="Proton donor; for beta-elimination activity" evidence="15">
    <location>
        <position position="58"/>
    </location>
</feature>
<evidence type="ECO:0000256" key="3">
    <source>
        <dbReference type="ARBA" id="ARBA00011245"/>
    </source>
</evidence>
<dbReference type="FunFam" id="1.10.8.50:FF:000003">
    <property type="entry name" value="Formamidopyrimidine-DNA glycosylase"/>
    <property type="match status" value="1"/>
</dbReference>
<dbReference type="EC" id="4.2.99.18" evidence="15"/>
<evidence type="ECO:0000256" key="13">
    <source>
        <dbReference type="ARBA" id="ARBA00023295"/>
    </source>
</evidence>
<accession>A0A1G1W6S1</accession>
<protein>
    <recommendedName>
        <fullName evidence="15">Formamidopyrimidine-DNA glycosylase</fullName>
        <shortName evidence="15">Fapy-DNA glycosylase</shortName>
        <ecNumber evidence="15">3.2.2.23</ecNumber>
    </recommendedName>
    <alternativeName>
        <fullName evidence="15">DNA-(apurinic or apyrimidinic site) lyase MutM</fullName>
        <shortName evidence="15">AP lyase MutM</shortName>
        <ecNumber evidence="15">4.2.99.18</ecNumber>
    </alternativeName>
</protein>
<organism evidence="18 19">
    <name type="scientific">Candidatus Woykebacteria bacterium RBG_13_40_7b</name>
    <dbReference type="NCBI Taxonomy" id="1802594"/>
    <lineage>
        <taxon>Bacteria</taxon>
        <taxon>Candidatus Woykeibacteriota</taxon>
    </lineage>
</organism>
<comment type="catalytic activity">
    <reaction evidence="14 15">
        <text>2'-deoxyribonucleotide-(2'-deoxyribose 5'-phosphate)-2'-deoxyribonucleotide-DNA = a 3'-end 2'-deoxyribonucleotide-(2,3-dehydro-2,3-deoxyribose 5'-phosphate)-DNA + a 5'-end 5'-phospho-2'-deoxyribonucleoside-DNA + H(+)</text>
        <dbReference type="Rhea" id="RHEA:66592"/>
        <dbReference type="Rhea" id="RHEA-COMP:13180"/>
        <dbReference type="Rhea" id="RHEA-COMP:16897"/>
        <dbReference type="Rhea" id="RHEA-COMP:17067"/>
        <dbReference type="ChEBI" id="CHEBI:15378"/>
        <dbReference type="ChEBI" id="CHEBI:136412"/>
        <dbReference type="ChEBI" id="CHEBI:157695"/>
        <dbReference type="ChEBI" id="CHEBI:167181"/>
        <dbReference type="EC" id="4.2.99.18"/>
    </reaction>
</comment>
<evidence type="ECO:0000256" key="10">
    <source>
        <dbReference type="ARBA" id="ARBA00023204"/>
    </source>
</evidence>
<comment type="cofactor">
    <cofactor evidence="15">
        <name>Zn(2+)</name>
        <dbReference type="ChEBI" id="CHEBI:29105"/>
    </cofactor>
    <text evidence="15">Binds 1 zinc ion per subunit.</text>
</comment>
<evidence type="ECO:0000256" key="6">
    <source>
        <dbReference type="ARBA" id="ARBA00022771"/>
    </source>
</evidence>
<dbReference type="InterPro" id="IPR010979">
    <property type="entry name" value="Ribosomal_uS13-like_H2TH"/>
</dbReference>
<dbReference type="Pfam" id="PF06827">
    <property type="entry name" value="zf-FPG_IleRS"/>
    <property type="match status" value="1"/>
</dbReference>
<keyword evidence="9 15" id="KW-0238">DNA-binding</keyword>
<keyword evidence="5 15" id="KW-0227">DNA damage</keyword>
<comment type="similarity">
    <text evidence="2 15">Belongs to the FPG family.</text>
</comment>
<dbReference type="SMART" id="SM01232">
    <property type="entry name" value="H2TH"/>
    <property type="match status" value="1"/>
</dbReference>
<keyword evidence="4 15" id="KW-0479">Metal-binding</keyword>
<evidence type="ECO:0000256" key="12">
    <source>
        <dbReference type="ARBA" id="ARBA00023268"/>
    </source>
</evidence>
<dbReference type="Gene3D" id="3.20.190.10">
    <property type="entry name" value="MutM-like, N-terminal"/>
    <property type="match status" value="1"/>
</dbReference>
<dbReference type="InterPro" id="IPR015886">
    <property type="entry name" value="H2TH_FPG"/>
</dbReference>
<feature type="active site" description="Proton donor" evidence="15">
    <location>
        <position position="3"/>
    </location>
</feature>
<dbReference type="SUPFAM" id="SSF46946">
    <property type="entry name" value="S13-like H2TH domain"/>
    <property type="match status" value="1"/>
</dbReference>
<dbReference type="PANTHER" id="PTHR22993">
    <property type="entry name" value="FORMAMIDOPYRIMIDINE-DNA GLYCOSYLASE"/>
    <property type="match status" value="1"/>
</dbReference>
<keyword evidence="13 15" id="KW-0326">Glycosidase</keyword>
<evidence type="ECO:0000256" key="15">
    <source>
        <dbReference type="HAMAP-Rule" id="MF_00103"/>
    </source>
</evidence>
<feature type="domain" description="Formamidopyrimidine-DNA glycosylase catalytic" evidence="17">
    <location>
        <begin position="2"/>
        <end position="113"/>
    </location>
</feature>
<evidence type="ECO:0000313" key="18">
    <source>
        <dbReference type="EMBL" id="OGY23353.1"/>
    </source>
</evidence>
<evidence type="ECO:0000256" key="14">
    <source>
        <dbReference type="ARBA" id="ARBA00044632"/>
    </source>
</evidence>
<dbReference type="CDD" id="cd08966">
    <property type="entry name" value="EcFpg-like_N"/>
    <property type="match status" value="1"/>
</dbReference>
<comment type="catalytic activity">
    <reaction evidence="1 15">
        <text>Hydrolysis of DNA containing ring-opened 7-methylguanine residues, releasing 2,6-diamino-4-hydroxy-5-(N-methyl)formamidopyrimidine.</text>
        <dbReference type="EC" id="3.2.2.23"/>
    </reaction>
</comment>
<reference evidence="18 19" key="1">
    <citation type="journal article" date="2016" name="Nat. Commun.">
        <title>Thousands of microbial genomes shed light on interconnected biogeochemical processes in an aquifer system.</title>
        <authorList>
            <person name="Anantharaman K."/>
            <person name="Brown C.T."/>
            <person name="Hug L.A."/>
            <person name="Sharon I."/>
            <person name="Castelle C.J."/>
            <person name="Probst A.J."/>
            <person name="Thomas B.C."/>
            <person name="Singh A."/>
            <person name="Wilkins M.J."/>
            <person name="Karaoz U."/>
            <person name="Brodie E.L."/>
            <person name="Williams K.H."/>
            <person name="Hubbard S.S."/>
            <person name="Banfield J.F."/>
        </authorList>
    </citation>
    <scope>NUCLEOTIDE SEQUENCE [LARGE SCALE GENOMIC DNA]</scope>
</reference>
<keyword evidence="11 15" id="KW-0456">Lyase</keyword>
<dbReference type="InterPro" id="IPR012319">
    <property type="entry name" value="FPG_cat"/>
</dbReference>
<dbReference type="EMBL" id="MHCQ01000043">
    <property type="protein sequence ID" value="OGY23353.1"/>
    <property type="molecule type" value="Genomic_DNA"/>
</dbReference>
<dbReference type="EC" id="3.2.2.23" evidence="15"/>
<evidence type="ECO:0000259" key="17">
    <source>
        <dbReference type="PROSITE" id="PS51068"/>
    </source>
</evidence>
<dbReference type="GO" id="GO:0034039">
    <property type="term" value="F:8-oxo-7,8-dihydroguanine DNA N-glycosylase activity"/>
    <property type="evidence" value="ECO:0007669"/>
    <property type="project" value="TreeGrafter"/>
</dbReference>
<evidence type="ECO:0000256" key="2">
    <source>
        <dbReference type="ARBA" id="ARBA00009409"/>
    </source>
</evidence>
<evidence type="ECO:0000256" key="8">
    <source>
        <dbReference type="ARBA" id="ARBA00022833"/>
    </source>
</evidence>
<comment type="function">
    <text evidence="15">Involved in base excision repair of DNA damaged by oxidation or by mutagenic agents. Acts as DNA glycosylase that recognizes and removes damaged bases. Has a preference for oxidized purines, such as 7,8-dihydro-8-oxoguanine (8-oxoG). Has AP (apurinic/apyrimidinic) lyase activity and introduces nicks in the DNA strand. Cleaves the DNA backbone by beta-delta elimination to generate a single-strand break at the site of the removed base with both 3'- and 5'-phosphates.</text>
</comment>
<dbReference type="SMART" id="SM00898">
    <property type="entry name" value="Fapy_DNA_glyco"/>
    <property type="match status" value="1"/>
</dbReference>
<evidence type="ECO:0000256" key="11">
    <source>
        <dbReference type="ARBA" id="ARBA00023239"/>
    </source>
</evidence>
<dbReference type="HAMAP" id="MF_00103">
    <property type="entry name" value="Fapy_DNA_glycosyl"/>
    <property type="match status" value="1"/>
</dbReference>
<evidence type="ECO:0000256" key="5">
    <source>
        <dbReference type="ARBA" id="ARBA00022763"/>
    </source>
</evidence>
<dbReference type="Pfam" id="PF06831">
    <property type="entry name" value="H2TH"/>
    <property type="match status" value="1"/>
</dbReference>
<keyword evidence="8 15" id="KW-0862">Zinc</keyword>
<gene>
    <name evidence="15" type="primary">mutM</name>
    <name evidence="15" type="synonym">fpg</name>
    <name evidence="18" type="ORF">A2Y57_00145</name>
</gene>
<keyword evidence="6 15" id="KW-0863">Zinc-finger</keyword>
<dbReference type="AlphaFoldDB" id="A0A1G1W6S1"/>
<feature type="active site" description="Schiff-base intermediate with DNA" evidence="15">
    <location>
        <position position="2"/>
    </location>
</feature>
<dbReference type="InterPro" id="IPR035937">
    <property type="entry name" value="FPG_N"/>
</dbReference>
<keyword evidence="10 15" id="KW-0234">DNA repair</keyword>
<dbReference type="PANTHER" id="PTHR22993:SF9">
    <property type="entry name" value="FORMAMIDOPYRIMIDINE-DNA GLYCOSYLASE"/>
    <property type="match status" value="1"/>
</dbReference>
<dbReference type="InterPro" id="IPR000214">
    <property type="entry name" value="Znf_DNA_glyclase/AP_lyase"/>
</dbReference>
<evidence type="ECO:0000256" key="1">
    <source>
        <dbReference type="ARBA" id="ARBA00001668"/>
    </source>
</evidence>
<comment type="caution">
    <text evidence="15">Lacks conserved residue(s) required for the propagation of feature annotation.</text>
</comment>
<dbReference type="Pfam" id="PF01149">
    <property type="entry name" value="Fapy_DNA_glyco"/>
    <property type="match status" value="1"/>
</dbReference>
<comment type="caution">
    <text evidence="18">The sequence shown here is derived from an EMBL/GenBank/DDBJ whole genome shotgun (WGS) entry which is preliminary data.</text>
</comment>
<evidence type="ECO:0000256" key="9">
    <source>
        <dbReference type="ARBA" id="ARBA00023125"/>
    </source>
</evidence>
<keyword evidence="12 15" id="KW-0511">Multifunctional enzyme</keyword>
<dbReference type="Proteomes" id="UP000177103">
    <property type="component" value="Unassembled WGS sequence"/>
</dbReference>
<dbReference type="GO" id="GO:0140078">
    <property type="term" value="F:class I DNA-(apurinic or apyrimidinic site) endonuclease activity"/>
    <property type="evidence" value="ECO:0007669"/>
    <property type="project" value="UniProtKB-EC"/>
</dbReference>
<dbReference type="InterPro" id="IPR010663">
    <property type="entry name" value="Znf_FPG/IleRS"/>
</dbReference>
<dbReference type="InterPro" id="IPR020629">
    <property type="entry name" value="FPG_Glyclase"/>
</dbReference>
<dbReference type="NCBIfam" id="TIGR00577">
    <property type="entry name" value="fpg"/>
    <property type="match status" value="1"/>
</dbReference>
<feature type="binding site" evidence="15">
    <location>
        <position position="110"/>
    </location>
    <ligand>
        <name>DNA</name>
        <dbReference type="ChEBI" id="CHEBI:16991"/>
    </ligand>
</feature>
<dbReference type="GO" id="GO:0008270">
    <property type="term" value="F:zinc ion binding"/>
    <property type="evidence" value="ECO:0007669"/>
    <property type="project" value="UniProtKB-UniRule"/>
</dbReference>
<sequence length="272" mass="31425">MPELPEVETIKRDLEKNIIGHKVIDVWYDWAKTLKPDPETFEKAVVGKKFKDINRRAKLFIFHLDSVPMVVHLKMTGRLLYRDQSDPKDQFTHAIFKLDKGKELRFADLRKFGWLKVLKDEKELENLLSEFGPEPLTEEFTLKVFENIIKKSQLKIKPLLIDQKRIAGVGNIYADESLWCAKIHPETKADKILSDQVAKLYKCIEEVLKEGIKDRGTSVDQYLDLFGRKGSHEQNLKVFRLNGDPCPRCGTIIKKIRVGGRGTHVCPACQRL</sequence>
<evidence type="ECO:0000256" key="7">
    <source>
        <dbReference type="ARBA" id="ARBA00022801"/>
    </source>
</evidence>
<dbReference type="SUPFAM" id="SSF57716">
    <property type="entry name" value="Glucocorticoid receptor-like (DNA-binding domain)"/>
    <property type="match status" value="1"/>
</dbReference>
<dbReference type="GO" id="GO:0003684">
    <property type="term" value="F:damaged DNA binding"/>
    <property type="evidence" value="ECO:0007669"/>
    <property type="project" value="InterPro"/>
</dbReference>
<comment type="subunit">
    <text evidence="3 15">Monomer.</text>
</comment>
<evidence type="ECO:0000256" key="4">
    <source>
        <dbReference type="ARBA" id="ARBA00022723"/>
    </source>
</evidence>
<dbReference type="PROSITE" id="PS51066">
    <property type="entry name" value="ZF_FPG_2"/>
    <property type="match status" value="1"/>
</dbReference>
<dbReference type="Gene3D" id="1.10.8.50">
    <property type="match status" value="1"/>
</dbReference>
<dbReference type="NCBIfam" id="NF002211">
    <property type="entry name" value="PRK01103.1"/>
    <property type="match status" value="1"/>
</dbReference>
<dbReference type="PROSITE" id="PS51068">
    <property type="entry name" value="FPG_CAT"/>
    <property type="match status" value="1"/>
</dbReference>
<dbReference type="SUPFAM" id="SSF81624">
    <property type="entry name" value="N-terminal domain of MutM-like DNA repair proteins"/>
    <property type="match status" value="1"/>
</dbReference>